<keyword evidence="1 2" id="KW-0597">Phosphoprotein</keyword>
<dbReference type="SUPFAM" id="SSF52172">
    <property type="entry name" value="CheY-like"/>
    <property type="match status" value="1"/>
</dbReference>
<dbReference type="PANTHER" id="PTHR44591:SF3">
    <property type="entry name" value="RESPONSE REGULATORY DOMAIN-CONTAINING PROTEIN"/>
    <property type="match status" value="1"/>
</dbReference>
<dbReference type="SMART" id="SM00448">
    <property type="entry name" value="REC"/>
    <property type="match status" value="1"/>
</dbReference>
<evidence type="ECO:0000256" key="1">
    <source>
        <dbReference type="ARBA" id="ARBA00022553"/>
    </source>
</evidence>
<dbReference type="Proteomes" id="UP000306562">
    <property type="component" value="Chromosome"/>
</dbReference>
<name>A0AAX3IFP3_9PSED</name>
<evidence type="ECO:0000313" key="4">
    <source>
        <dbReference type="EMBL" id="VTR05532.1"/>
    </source>
</evidence>
<feature type="domain" description="Response regulatory" evidence="3">
    <location>
        <begin position="35"/>
        <end position="151"/>
    </location>
</feature>
<feature type="modified residue" description="4-aspartylphosphate" evidence="2">
    <location>
        <position position="85"/>
    </location>
</feature>
<dbReference type="CDD" id="cd00156">
    <property type="entry name" value="REC"/>
    <property type="match status" value="1"/>
</dbReference>
<evidence type="ECO:0000313" key="5">
    <source>
        <dbReference type="Proteomes" id="UP000306562"/>
    </source>
</evidence>
<dbReference type="PANTHER" id="PTHR44591">
    <property type="entry name" value="STRESS RESPONSE REGULATOR PROTEIN 1"/>
    <property type="match status" value="1"/>
</dbReference>
<proteinExistence type="predicted"/>
<dbReference type="InterPro" id="IPR011006">
    <property type="entry name" value="CheY-like_superfamily"/>
</dbReference>
<reference evidence="4 5" key="1">
    <citation type="submission" date="2019-05" db="EMBL/GenBank/DDBJ databases">
        <authorList>
            <consortium name="Pathogen Informatics"/>
        </authorList>
    </citation>
    <scope>NUCLEOTIDE SEQUENCE [LARGE SCALE GENOMIC DNA]</scope>
    <source>
        <strain evidence="4 5">NCTC10696</strain>
    </source>
</reference>
<dbReference type="GO" id="GO:0000160">
    <property type="term" value="P:phosphorelay signal transduction system"/>
    <property type="evidence" value="ECO:0007669"/>
    <property type="project" value="InterPro"/>
</dbReference>
<dbReference type="EMBL" id="LR590482">
    <property type="protein sequence ID" value="VTR05532.1"/>
    <property type="molecule type" value="Genomic_DNA"/>
</dbReference>
<dbReference type="PROSITE" id="PS50110">
    <property type="entry name" value="RESPONSE_REGULATORY"/>
    <property type="match status" value="1"/>
</dbReference>
<protein>
    <submittedName>
        <fullName evidence="4">Response regulator</fullName>
    </submittedName>
</protein>
<evidence type="ECO:0000259" key="3">
    <source>
        <dbReference type="PROSITE" id="PS50110"/>
    </source>
</evidence>
<evidence type="ECO:0000256" key="2">
    <source>
        <dbReference type="PROSITE-ProRule" id="PRU00169"/>
    </source>
</evidence>
<accession>A0AAX3IFP3</accession>
<dbReference type="InterPro" id="IPR050595">
    <property type="entry name" value="Bact_response_regulator"/>
</dbReference>
<dbReference type="InterPro" id="IPR001789">
    <property type="entry name" value="Sig_transdc_resp-reg_receiver"/>
</dbReference>
<sequence>MRIAEKRMSDHDILSDAEREALSAVMLEPDLPPQRVLIVDDDKDARELLAEILGLDGIRCMTADSGEKAWDLLKSSSSIGLLITDLRMQPSNGLELIRQVRESTRAALPIIIMSGDAEAPDVIDAMHLSVVDFLLKPIDSVKLAKLVKRELGMVQ</sequence>
<dbReference type="AlphaFoldDB" id="A0AAX3IFP3"/>
<organism evidence="4 5">
    <name type="scientific">Pseudomonas synxantha</name>
    <dbReference type="NCBI Taxonomy" id="47883"/>
    <lineage>
        <taxon>Bacteria</taxon>
        <taxon>Pseudomonadati</taxon>
        <taxon>Pseudomonadota</taxon>
        <taxon>Gammaproteobacteria</taxon>
        <taxon>Pseudomonadales</taxon>
        <taxon>Pseudomonadaceae</taxon>
        <taxon>Pseudomonas</taxon>
    </lineage>
</organism>
<dbReference type="Pfam" id="PF00072">
    <property type="entry name" value="Response_reg"/>
    <property type="match status" value="1"/>
</dbReference>
<gene>
    <name evidence="4" type="primary">cheY_4</name>
    <name evidence="4" type="ORF">NCTC10696_05785</name>
</gene>
<dbReference type="Gene3D" id="3.40.50.2300">
    <property type="match status" value="1"/>
</dbReference>